<gene>
    <name evidence="2" type="ORF">CPAG_09106</name>
</gene>
<evidence type="ECO:0000256" key="1">
    <source>
        <dbReference type="SAM" id="MobiDB-lite"/>
    </source>
</evidence>
<dbReference type="AlphaFoldDB" id="A0A0J6FUJ7"/>
<organism evidence="2 3">
    <name type="scientific">Coccidioides posadasii RMSCC 3488</name>
    <dbReference type="NCBI Taxonomy" id="454284"/>
    <lineage>
        <taxon>Eukaryota</taxon>
        <taxon>Fungi</taxon>
        <taxon>Dikarya</taxon>
        <taxon>Ascomycota</taxon>
        <taxon>Pezizomycotina</taxon>
        <taxon>Eurotiomycetes</taxon>
        <taxon>Eurotiomycetidae</taxon>
        <taxon>Onygenales</taxon>
        <taxon>Onygenaceae</taxon>
        <taxon>Coccidioides</taxon>
    </lineage>
</organism>
<sequence>MRRVGSFVQGLRRMSGSPLPSRERLPSPVRRRASNANLLGAPVNRDDSAGSRGSRRRTSQLLGEIFSAAELEAPGLLDSPRDDLPYDRLKLEGLVNYHVGQLERLKREIQGHNETIGQLACTLRSMRHKDHLVHAAGCLNARIQGVKNTRNRLAKFVMFHLQEMERIEEFGRPLGFRPGRFRELPTFGGWNRLFADDYH</sequence>
<dbReference type="Proteomes" id="UP000054567">
    <property type="component" value="Unassembled WGS sequence"/>
</dbReference>
<proteinExistence type="predicted"/>
<evidence type="ECO:0000313" key="2">
    <source>
        <dbReference type="EMBL" id="KMM72814.1"/>
    </source>
</evidence>
<reference evidence="3" key="2">
    <citation type="journal article" date="2009" name="Genome Res.">
        <title>Comparative genomic analyses of the human fungal pathogens Coccidioides and their relatives.</title>
        <authorList>
            <person name="Sharpton T.J."/>
            <person name="Stajich J.E."/>
            <person name="Rounsley S.D."/>
            <person name="Gardner M.J."/>
            <person name="Wortman J.R."/>
            <person name="Jordar V.S."/>
            <person name="Maiti R."/>
            <person name="Kodira C.D."/>
            <person name="Neafsey D.E."/>
            <person name="Zeng Q."/>
            <person name="Hung C.-Y."/>
            <person name="McMahan C."/>
            <person name="Muszewska A."/>
            <person name="Grynberg M."/>
            <person name="Mandel M.A."/>
            <person name="Kellner E.M."/>
            <person name="Barker B.M."/>
            <person name="Galgiani J.N."/>
            <person name="Orbach M.J."/>
            <person name="Kirkland T.N."/>
            <person name="Cole G.T."/>
            <person name="Henn M.R."/>
            <person name="Birren B.W."/>
            <person name="Taylor J.W."/>
        </authorList>
    </citation>
    <scope>NUCLEOTIDE SEQUENCE [LARGE SCALE GENOMIC DNA]</scope>
    <source>
        <strain evidence="3">RMSCC 3488</strain>
    </source>
</reference>
<dbReference type="EMBL" id="DS268114">
    <property type="protein sequence ID" value="KMM72814.1"/>
    <property type="molecule type" value="Genomic_DNA"/>
</dbReference>
<evidence type="ECO:0000313" key="3">
    <source>
        <dbReference type="Proteomes" id="UP000054567"/>
    </source>
</evidence>
<feature type="region of interest" description="Disordered" evidence="1">
    <location>
        <begin position="1"/>
        <end position="57"/>
    </location>
</feature>
<protein>
    <submittedName>
        <fullName evidence="2">Uncharacterized protein</fullName>
    </submittedName>
</protein>
<reference evidence="3" key="3">
    <citation type="journal article" date="2010" name="Genome Res.">
        <title>Population genomic sequencing of Coccidioides fungi reveals recent hybridization and transposon control.</title>
        <authorList>
            <person name="Neafsey D.E."/>
            <person name="Barker B.M."/>
            <person name="Sharpton T.J."/>
            <person name="Stajich J.E."/>
            <person name="Park D.J."/>
            <person name="Whiston E."/>
            <person name="Hung C.-Y."/>
            <person name="McMahan C."/>
            <person name="White J."/>
            <person name="Sykes S."/>
            <person name="Heiman D."/>
            <person name="Young S."/>
            <person name="Zeng Q."/>
            <person name="Abouelleil A."/>
            <person name="Aftuck L."/>
            <person name="Bessette D."/>
            <person name="Brown A."/>
            <person name="FitzGerald M."/>
            <person name="Lui A."/>
            <person name="Macdonald J.P."/>
            <person name="Priest M."/>
            <person name="Orbach M.J."/>
            <person name="Galgiani J.N."/>
            <person name="Kirkland T.N."/>
            <person name="Cole G.T."/>
            <person name="Birren B.W."/>
            <person name="Henn M.R."/>
            <person name="Taylor J.W."/>
            <person name="Rounsley S.D."/>
        </authorList>
    </citation>
    <scope>NUCLEOTIDE SEQUENCE [LARGE SCALE GENOMIC DNA]</scope>
    <source>
        <strain evidence="3">RMSCC 3488</strain>
    </source>
</reference>
<name>A0A0J6FUJ7_COCPO</name>
<dbReference type="OrthoDB" id="4167455at2759"/>
<dbReference type="VEuPathDB" id="FungiDB:CPAG_09106"/>
<accession>A0A0J6FUJ7</accession>
<reference evidence="2 3" key="1">
    <citation type="submission" date="2007-06" db="EMBL/GenBank/DDBJ databases">
        <title>The Genome Sequence of Coccidioides posadasii RMSCC_3488.</title>
        <authorList>
            <consortium name="Coccidioides Genome Resources Consortium"/>
            <consortium name="The Broad Institute Genome Sequencing Platform"/>
            <person name="Henn M.R."/>
            <person name="Sykes S."/>
            <person name="Young S."/>
            <person name="Jaffe D."/>
            <person name="Berlin A."/>
            <person name="Alvarez P."/>
            <person name="Butler J."/>
            <person name="Gnerre S."/>
            <person name="Grabherr M."/>
            <person name="Mauceli E."/>
            <person name="Brockman W."/>
            <person name="Kodira C."/>
            <person name="Alvarado L."/>
            <person name="Zeng Q."/>
            <person name="Crawford M."/>
            <person name="Antoine C."/>
            <person name="Devon K."/>
            <person name="Galgiani J."/>
            <person name="Orsborn K."/>
            <person name="Lewis M.L."/>
            <person name="Nusbaum C."/>
            <person name="Galagan J."/>
            <person name="Birren B."/>
        </authorList>
    </citation>
    <scope>NUCLEOTIDE SEQUENCE [LARGE SCALE GENOMIC DNA]</scope>
    <source>
        <strain evidence="2 3">RMSCC 3488</strain>
    </source>
</reference>